<dbReference type="InterPro" id="IPR001270">
    <property type="entry name" value="ClpA/B"/>
</dbReference>
<dbReference type="PANTHER" id="PTHR11638">
    <property type="entry name" value="ATP-DEPENDENT CLP PROTEASE"/>
    <property type="match status" value="1"/>
</dbReference>
<organism evidence="4">
    <name type="scientific">Babesia sp. Lintan</name>
    <dbReference type="NCBI Taxonomy" id="462223"/>
    <lineage>
        <taxon>Eukaryota</taxon>
        <taxon>Sar</taxon>
        <taxon>Alveolata</taxon>
        <taxon>Apicomplexa</taxon>
        <taxon>Aconoidasida</taxon>
        <taxon>Piroplasmida</taxon>
        <taxon>Babesiidae</taxon>
        <taxon>Babesia</taxon>
    </lineage>
</organism>
<dbReference type="InterPro" id="IPR050130">
    <property type="entry name" value="ClpA_ClpB"/>
</dbReference>
<evidence type="ECO:0000259" key="3">
    <source>
        <dbReference type="SMART" id="SM00382"/>
    </source>
</evidence>
<name>A0A1L6BZU7_9APIC</name>
<reference evidence="4" key="1">
    <citation type="journal article" date="2016" name="Vet. Parasitol.">
        <title>The apicoplast genomes of two taxonomic units of Babesia from sheep.</title>
        <authorList>
            <person name="Wang T."/>
            <person name="Guan G."/>
            <person name="Korhonen P.K."/>
            <person name="Koehler A.V."/>
            <person name="Hall R.S."/>
            <person name="Young N.D."/>
            <person name="Yin H."/>
            <person name="Gasser R.B."/>
        </authorList>
    </citation>
    <scope>NUCLEOTIDE SEQUENCE</scope>
</reference>
<dbReference type="GO" id="GO:0016887">
    <property type="term" value="F:ATP hydrolysis activity"/>
    <property type="evidence" value="ECO:0007669"/>
    <property type="project" value="InterPro"/>
</dbReference>
<gene>
    <name evidence="4" type="ORF">BLAP_25</name>
</gene>
<protein>
    <submittedName>
        <fullName evidence="4">ClpC2</fullName>
    </submittedName>
</protein>
<dbReference type="GO" id="GO:0034605">
    <property type="term" value="P:cellular response to heat"/>
    <property type="evidence" value="ECO:0007669"/>
    <property type="project" value="TreeGrafter"/>
</dbReference>
<dbReference type="SMART" id="SM00382">
    <property type="entry name" value="AAA"/>
    <property type="match status" value="1"/>
</dbReference>
<sequence length="543" mass="63663">MFSSINNKILHSLEHLHIKLYSKYITYLNKIKHMCSIFKYVPVYIKHKIGYNNYSYIKLNANLYDILYKFYNLNLSSGSSGKFATKIYSCYFKNLFKSVLNSINLEKNNLIYYTDNKQIALYLYKLFNNKVKLHDHTTEDYNVLTNIIVHLKISRPDIDKKYINLYIYNTETLLKILLEDFIKNINKQSIKNIAYLKLCSIYKINYLMYELFILHTFIRQNYKSTSKYTFNKFSAFNKNSFINLVENIIYSINVVEKPLLYNFNNLIHNFIFGQNLILKKFTTHLLNFNNKSYIKPIGSFLLCGPSGSGKTEIVKLITNYLYGSQTHLMQFDMSEYKEQHSLSRLIGSPPGYVGHEEGGNLINKLNSIPDSVILFDEIEKANKDIFSIFLQILDEGVLTDSKGVSCNFNKSLIFFTSNLGSNVFSSLSKKEEFNIKYYSKVRSEIHKNFKLEFINRLNDIVIFNPLLALYLYQLLDKHIKENYNNKINLSVILKSLMSVISYSPAQGSRFFVNNLNKILNNLNTLKNNKIYSYNKFIKYVILK</sequence>
<dbReference type="PANTHER" id="PTHR11638:SF18">
    <property type="entry name" value="HEAT SHOCK PROTEIN 104"/>
    <property type="match status" value="1"/>
</dbReference>
<dbReference type="AlphaFoldDB" id="A0A1L6BZU7"/>
<proteinExistence type="predicted"/>
<keyword evidence="2" id="KW-0067">ATP-binding</keyword>
<feature type="domain" description="AAA+ ATPase" evidence="3">
    <location>
        <begin position="296"/>
        <end position="467"/>
    </location>
</feature>
<dbReference type="Pfam" id="PF07724">
    <property type="entry name" value="AAA_2"/>
    <property type="match status" value="1"/>
</dbReference>
<dbReference type="InterPro" id="IPR027417">
    <property type="entry name" value="P-loop_NTPase"/>
</dbReference>
<dbReference type="InterPro" id="IPR003959">
    <property type="entry name" value="ATPase_AAA_core"/>
</dbReference>
<dbReference type="Gene3D" id="3.40.50.300">
    <property type="entry name" value="P-loop containing nucleotide triphosphate hydrolases"/>
    <property type="match status" value="1"/>
</dbReference>
<evidence type="ECO:0000256" key="1">
    <source>
        <dbReference type="ARBA" id="ARBA00022741"/>
    </source>
</evidence>
<dbReference type="CDD" id="cd19499">
    <property type="entry name" value="RecA-like_ClpB_Hsp104-like"/>
    <property type="match status" value="1"/>
</dbReference>
<dbReference type="GO" id="GO:0005737">
    <property type="term" value="C:cytoplasm"/>
    <property type="evidence" value="ECO:0007669"/>
    <property type="project" value="TreeGrafter"/>
</dbReference>
<accession>A0A1L6BZU7</accession>
<keyword evidence="1" id="KW-0547">Nucleotide-binding</keyword>
<dbReference type="PRINTS" id="PR00300">
    <property type="entry name" value="CLPPROTEASEA"/>
</dbReference>
<evidence type="ECO:0000313" key="4">
    <source>
        <dbReference type="EMBL" id="APQ42929.1"/>
    </source>
</evidence>
<dbReference type="SUPFAM" id="SSF52540">
    <property type="entry name" value="P-loop containing nucleoside triphosphate hydrolases"/>
    <property type="match status" value="1"/>
</dbReference>
<evidence type="ECO:0000256" key="2">
    <source>
        <dbReference type="ARBA" id="ARBA00022840"/>
    </source>
</evidence>
<dbReference type="EMBL" id="KX881915">
    <property type="protein sequence ID" value="APQ42929.1"/>
    <property type="molecule type" value="Genomic_DNA"/>
</dbReference>
<dbReference type="GO" id="GO:0005524">
    <property type="term" value="F:ATP binding"/>
    <property type="evidence" value="ECO:0007669"/>
    <property type="project" value="UniProtKB-KW"/>
</dbReference>
<dbReference type="InterPro" id="IPR003593">
    <property type="entry name" value="AAA+_ATPase"/>
</dbReference>